<dbReference type="InterPro" id="IPR025316">
    <property type="entry name" value="DUF4221"/>
</dbReference>
<dbReference type="Pfam" id="PF13970">
    <property type="entry name" value="DUF4221"/>
    <property type="match status" value="1"/>
</dbReference>
<gene>
    <name evidence="2" type="ORF">SAMN06265367_102338</name>
</gene>
<dbReference type="Proteomes" id="UP001157915">
    <property type="component" value="Unassembled WGS sequence"/>
</dbReference>
<evidence type="ECO:0008006" key="4">
    <source>
        <dbReference type="Google" id="ProtNLM"/>
    </source>
</evidence>
<organism evidence="2 3">
    <name type="scientific">Algoriphagus winogradskyi</name>
    <dbReference type="NCBI Taxonomy" id="237017"/>
    <lineage>
        <taxon>Bacteria</taxon>
        <taxon>Pseudomonadati</taxon>
        <taxon>Bacteroidota</taxon>
        <taxon>Cytophagia</taxon>
        <taxon>Cytophagales</taxon>
        <taxon>Cyclobacteriaceae</taxon>
        <taxon>Algoriphagus</taxon>
    </lineage>
</organism>
<reference evidence="2 3" key="1">
    <citation type="submission" date="2017-05" db="EMBL/GenBank/DDBJ databases">
        <authorList>
            <person name="Varghese N."/>
            <person name="Submissions S."/>
        </authorList>
    </citation>
    <scope>NUCLEOTIDE SEQUENCE [LARGE SCALE GENOMIC DNA]</scope>
    <source>
        <strain evidence="2 3">DSM 15360</strain>
    </source>
</reference>
<sequence length="372" mass="42053">MNRVILLLILLASASCSSEKKADGENKNFQFSYELDTVYIDSKGEFLFLNRGLAGSTLTNEDKLYTFNHPKYRIDIIDLDTRELIDTIKFEKEGPTGIGTFGVDMINITDSGELFFSSFTGLRHVDANGILKRSLNWDGDERIQEQLGTGELISFDGIISSDGSKFYGTYSGKGRGGSSMADGLAIIDLNTFELKLIEVPKLAALEEFTITAEIDGMMPMTKGDNFSLLLNDSKIIISQNSINSVSVYDIEKDSLLTYDFQTDLLPDQKPGKFERKVATMEGYEESARARAKEPNFGKFMYDFERQLYYRISFLDQKGILSIFDTDFNLIHEEAGLGDYHGFKFIRDGKIYRFINSNDEMAFEVLTPKINYE</sequence>
<evidence type="ECO:0000313" key="3">
    <source>
        <dbReference type="Proteomes" id="UP001157915"/>
    </source>
</evidence>
<dbReference type="PROSITE" id="PS51257">
    <property type="entry name" value="PROKAR_LIPOPROTEIN"/>
    <property type="match status" value="1"/>
</dbReference>
<feature type="chain" id="PRO_5045266782" description="DUF4221 domain-containing protein" evidence="1">
    <location>
        <begin position="23"/>
        <end position="372"/>
    </location>
</feature>
<keyword evidence="3" id="KW-1185">Reference proteome</keyword>
<accession>A0ABY1NQ80</accession>
<dbReference type="EMBL" id="FXUA01000002">
    <property type="protein sequence ID" value="SMP14313.1"/>
    <property type="molecule type" value="Genomic_DNA"/>
</dbReference>
<name>A0ABY1NQ80_9BACT</name>
<evidence type="ECO:0000313" key="2">
    <source>
        <dbReference type="EMBL" id="SMP14313.1"/>
    </source>
</evidence>
<evidence type="ECO:0000256" key="1">
    <source>
        <dbReference type="SAM" id="SignalP"/>
    </source>
</evidence>
<dbReference type="SUPFAM" id="SSF63829">
    <property type="entry name" value="Calcium-dependent phosphotriesterase"/>
    <property type="match status" value="1"/>
</dbReference>
<proteinExistence type="predicted"/>
<comment type="caution">
    <text evidence="2">The sequence shown here is derived from an EMBL/GenBank/DDBJ whole genome shotgun (WGS) entry which is preliminary data.</text>
</comment>
<dbReference type="RefSeq" id="WP_283412135.1">
    <property type="nucleotide sequence ID" value="NZ_FXUA01000002.1"/>
</dbReference>
<keyword evidence="1" id="KW-0732">Signal</keyword>
<protein>
    <recommendedName>
        <fullName evidence="4">DUF4221 domain-containing protein</fullName>
    </recommendedName>
</protein>
<feature type="signal peptide" evidence="1">
    <location>
        <begin position="1"/>
        <end position="22"/>
    </location>
</feature>